<feature type="transmembrane region" description="Helical" evidence="7">
    <location>
        <begin position="47"/>
        <end position="76"/>
    </location>
</feature>
<feature type="transmembrane region" description="Helical" evidence="7">
    <location>
        <begin position="268"/>
        <end position="290"/>
    </location>
</feature>
<feature type="region of interest" description="Disordered" evidence="6">
    <location>
        <begin position="1"/>
        <end position="21"/>
    </location>
</feature>
<name>A0A6G7YS74_9SPHN</name>
<feature type="compositionally biased region" description="Polar residues" evidence="6">
    <location>
        <begin position="1"/>
        <end position="11"/>
    </location>
</feature>
<evidence type="ECO:0000256" key="5">
    <source>
        <dbReference type="ARBA" id="ARBA00023136"/>
    </source>
</evidence>
<feature type="transmembrane region" description="Helical" evidence="7">
    <location>
        <begin position="157"/>
        <end position="182"/>
    </location>
</feature>
<dbReference type="Proteomes" id="UP000503222">
    <property type="component" value="Chromosome"/>
</dbReference>
<protein>
    <submittedName>
        <fullName evidence="8">YihY/virulence factor BrkB family protein</fullName>
    </submittedName>
</protein>
<evidence type="ECO:0000256" key="3">
    <source>
        <dbReference type="ARBA" id="ARBA00022692"/>
    </source>
</evidence>
<dbReference type="NCBIfam" id="TIGR00765">
    <property type="entry name" value="yihY_not_rbn"/>
    <property type="match status" value="1"/>
</dbReference>
<accession>A0A6G7YS74</accession>
<evidence type="ECO:0000256" key="6">
    <source>
        <dbReference type="SAM" id="MobiDB-lite"/>
    </source>
</evidence>
<dbReference type="PANTHER" id="PTHR30213">
    <property type="entry name" value="INNER MEMBRANE PROTEIN YHJD"/>
    <property type="match status" value="1"/>
</dbReference>
<evidence type="ECO:0000256" key="7">
    <source>
        <dbReference type="SAM" id="Phobius"/>
    </source>
</evidence>
<feature type="transmembrane region" description="Helical" evidence="7">
    <location>
        <begin position="234"/>
        <end position="256"/>
    </location>
</feature>
<feature type="transmembrane region" description="Helical" evidence="7">
    <location>
        <begin position="120"/>
        <end position="145"/>
    </location>
</feature>
<keyword evidence="3 7" id="KW-0812">Transmembrane</keyword>
<evidence type="ECO:0000256" key="1">
    <source>
        <dbReference type="ARBA" id="ARBA00004651"/>
    </source>
</evidence>
<dbReference type="PANTHER" id="PTHR30213:SF0">
    <property type="entry name" value="UPF0761 MEMBRANE PROTEIN YIHY"/>
    <property type="match status" value="1"/>
</dbReference>
<dbReference type="Pfam" id="PF03631">
    <property type="entry name" value="Virul_fac_BrkB"/>
    <property type="match status" value="1"/>
</dbReference>
<dbReference type="GO" id="GO:0005886">
    <property type="term" value="C:plasma membrane"/>
    <property type="evidence" value="ECO:0007669"/>
    <property type="project" value="UniProtKB-SubCell"/>
</dbReference>
<keyword evidence="5 7" id="KW-0472">Membrane</keyword>
<evidence type="ECO:0000313" key="9">
    <source>
        <dbReference type="Proteomes" id="UP000503222"/>
    </source>
</evidence>
<reference evidence="8 9" key="1">
    <citation type="submission" date="2020-03" db="EMBL/GenBank/DDBJ databases">
        <title>Sphingomonas sp. nov., isolated from fish.</title>
        <authorList>
            <person name="Hyun D.-W."/>
            <person name="Bae J.-W."/>
        </authorList>
    </citation>
    <scope>NUCLEOTIDE SEQUENCE [LARGE SCALE GENOMIC DNA]</scope>
    <source>
        <strain evidence="8 9">HDW15B</strain>
    </source>
</reference>
<evidence type="ECO:0000313" key="8">
    <source>
        <dbReference type="EMBL" id="QIK79584.1"/>
    </source>
</evidence>
<gene>
    <name evidence="8" type="ORF">G7077_12370</name>
</gene>
<keyword evidence="9" id="KW-1185">Reference proteome</keyword>
<evidence type="ECO:0000256" key="2">
    <source>
        <dbReference type="ARBA" id="ARBA00022475"/>
    </source>
</evidence>
<keyword evidence="2" id="KW-1003">Cell membrane</keyword>
<feature type="region of interest" description="Disordered" evidence="6">
    <location>
        <begin position="303"/>
        <end position="364"/>
    </location>
</feature>
<dbReference type="InterPro" id="IPR017039">
    <property type="entry name" value="Virul_fac_BrkB"/>
</dbReference>
<feature type="transmembrane region" description="Helical" evidence="7">
    <location>
        <begin position="202"/>
        <end position="222"/>
    </location>
</feature>
<keyword evidence="4 7" id="KW-1133">Transmembrane helix</keyword>
<organism evidence="8 9">
    <name type="scientific">Sphingomonas piscis</name>
    <dbReference type="NCBI Taxonomy" id="2714943"/>
    <lineage>
        <taxon>Bacteria</taxon>
        <taxon>Pseudomonadati</taxon>
        <taxon>Pseudomonadota</taxon>
        <taxon>Alphaproteobacteria</taxon>
        <taxon>Sphingomonadales</taxon>
        <taxon>Sphingomonadaceae</taxon>
        <taxon>Sphingomonas</taxon>
    </lineage>
</organism>
<dbReference type="KEGG" id="spii:G7077_12370"/>
<dbReference type="AlphaFoldDB" id="A0A6G7YS74"/>
<evidence type="ECO:0000256" key="4">
    <source>
        <dbReference type="ARBA" id="ARBA00022989"/>
    </source>
</evidence>
<dbReference type="EMBL" id="CP049869">
    <property type="protein sequence ID" value="QIK79584.1"/>
    <property type="molecule type" value="Genomic_DNA"/>
</dbReference>
<sequence>MDMPSTRTIAQSAADRGRHADSPWQMPLSAWKEVAVRTWGESSKDNVGLVAAGVAFYGFLALVPLLGAIVLTYGLVASPRSVLEHVQGLTQAMPADVAKIVGEQLLNVVQTSGGKKGLGLIAALAVALWGARNAMGSIVTALNIAYEEEEKRGFLKVTLISLVMTVCAVLVALLAIVATTVLGALEDLLPSLGMVGIILSKGISYVVLLGAAAAAIATLYRYGPSRDNARWTWITPGSLFAAIAWLALTLGFGFYVTNFGSYDKTYGSLGAVVVLLTWLYLSSYVLLFGAELNSELEHQTAKDTTAGADKPLGSRGAWSADHVASGPESADQAKPAAGEKGADSSRPNTAPIAAPSTSEPAEHPYLASRVTSRASGLVGAHKIGMVSSILSTVGLGLMRRRGSELAGAAILAAAAGLALARREDG</sequence>
<comment type="subcellular location">
    <subcellularLocation>
        <location evidence="1">Cell membrane</location>
        <topology evidence="1">Multi-pass membrane protein</topology>
    </subcellularLocation>
</comment>
<proteinExistence type="predicted"/>